<dbReference type="AlphaFoldDB" id="A0A9D5HZ14"/>
<evidence type="ECO:0000256" key="4">
    <source>
        <dbReference type="SAM" id="MobiDB-lite"/>
    </source>
</evidence>
<gene>
    <name evidence="5" type="ORF">OJ253_1527</name>
</gene>
<dbReference type="CDD" id="cd00475">
    <property type="entry name" value="Cis_IPPS"/>
    <property type="match status" value="1"/>
</dbReference>
<accession>A0A9D5HZ14</accession>
<feature type="compositionally biased region" description="Polar residues" evidence="4">
    <location>
        <begin position="69"/>
        <end position="99"/>
    </location>
</feature>
<dbReference type="InterPro" id="IPR001441">
    <property type="entry name" value="UPP_synth-like"/>
</dbReference>
<reference evidence="5" key="1">
    <citation type="submission" date="2022-10" db="EMBL/GenBank/DDBJ databases">
        <title>Adaptive evolution leads to modifications in subtelomeric GC content in a zoonotic Cryptosporidium species.</title>
        <authorList>
            <person name="Li J."/>
            <person name="Feng Y."/>
            <person name="Xiao L."/>
        </authorList>
    </citation>
    <scope>NUCLEOTIDE SEQUENCE</scope>
    <source>
        <strain evidence="5">33844</strain>
    </source>
</reference>
<proteinExistence type="inferred from homology"/>
<feature type="region of interest" description="Disordered" evidence="4">
    <location>
        <begin position="1"/>
        <end position="27"/>
    </location>
</feature>
<dbReference type="GO" id="GO:0005783">
    <property type="term" value="C:endoplasmic reticulum"/>
    <property type="evidence" value="ECO:0007669"/>
    <property type="project" value="TreeGrafter"/>
</dbReference>
<protein>
    <recommendedName>
        <fullName evidence="3">Alkyl transferase</fullName>
        <ecNumber evidence="3">2.5.1.-</ecNumber>
    </recommendedName>
</protein>
<evidence type="ECO:0000313" key="5">
    <source>
        <dbReference type="EMBL" id="KAJ1609519.1"/>
    </source>
</evidence>
<keyword evidence="2 3" id="KW-0808">Transferase</keyword>
<dbReference type="PANTHER" id="PTHR10291:SF43">
    <property type="entry name" value="DEHYDRODOLICHYL DIPHOSPHATE SYNTHASE COMPLEX SUBUNIT DHDDS"/>
    <property type="match status" value="1"/>
</dbReference>
<dbReference type="GO" id="GO:0016094">
    <property type="term" value="P:polyprenol biosynthetic process"/>
    <property type="evidence" value="ECO:0007669"/>
    <property type="project" value="TreeGrafter"/>
</dbReference>
<dbReference type="SUPFAM" id="SSF64005">
    <property type="entry name" value="Undecaprenyl diphosphate synthase"/>
    <property type="match status" value="1"/>
</dbReference>
<sequence>MHILADAQDNQFFRSKPSTRVHHPPGGASSFGFGYSAFTPTCDKPAASTQETTPKQQATCLLADKADQNTENDNSCANKNTLTRTSDSQSAIDNSTPSQPEDKDANKSLKTNVKVHNPPGGRSCCVGADIGSNLGLFCPRFVQMIAILEELLEASLVRFLSIFSISHVAIVLDGNRRYAKNMGISQLEGHKQGALLIKKVLPLFIKLRIKYVSMFVFSIENFSRERESVNNTFRVIRDYIVAEEDWLNDCNSRVVISGKIEMLPGDLMETLSNLQLKTRKNTGIVLNICCAYSSTSELELASKRYLDSLEDVHQVPDSSLSDEKFKSFIYNPEIPFPNILIRTSGETRLSDFLIYQACHNTRIYFLRTLWPQISNLKILIIILHYVIFYL</sequence>
<dbReference type="Gene3D" id="3.40.1180.10">
    <property type="entry name" value="Decaprenyl diphosphate synthase-like"/>
    <property type="match status" value="1"/>
</dbReference>
<evidence type="ECO:0000256" key="2">
    <source>
        <dbReference type="ARBA" id="ARBA00022679"/>
    </source>
</evidence>
<dbReference type="InterPro" id="IPR036424">
    <property type="entry name" value="UPP_synth-like_sf"/>
</dbReference>
<comment type="caution">
    <text evidence="5">The sequence shown here is derived from an EMBL/GenBank/DDBJ whole genome shotgun (WGS) entry which is preliminary data.</text>
</comment>
<dbReference type="OrthoDB" id="4173905at2759"/>
<dbReference type="GO" id="GO:0045547">
    <property type="term" value="F:ditrans,polycis-polyprenyl diphosphate synthase [(2E,6E)-farnesyl diphosphate specific] activity"/>
    <property type="evidence" value="ECO:0007669"/>
    <property type="project" value="TreeGrafter"/>
</dbReference>
<name>A0A9D5HZ14_9CRYT</name>
<dbReference type="Proteomes" id="UP001067231">
    <property type="component" value="Unassembled WGS sequence"/>
</dbReference>
<comment type="similarity">
    <text evidence="1 3">Belongs to the UPP synthase family.</text>
</comment>
<evidence type="ECO:0000256" key="3">
    <source>
        <dbReference type="RuleBase" id="RU363018"/>
    </source>
</evidence>
<dbReference type="PANTHER" id="PTHR10291">
    <property type="entry name" value="DEHYDRODOLICHYL DIPHOSPHATE SYNTHASE FAMILY MEMBER"/>
    <property type="match status" value="1"/>
</dbReference>
<dbReference type="EMBL" id="JAPCXC010000033">
    <property type="protein sequence ID" value="KAJ1609519.1"/>
    <property type="molecule type" value="Genomic_DNA"/>
</dbReference>
<dbReference type="NCBIfam" id="TIGR00055">
    <property type="entry name" value="uppS"/>
    <property type="match status" value="1"/>
</dbReference>
<feature type="region of interest" description="Disordered" evidence="4">
    <location>
        <begin position="69"/>
        <end position="115"/>
    </location>
</feature>
<dbReference type="EC" id="2.5.1.-" evidence="3"/>
<dbReference type="Pfam" id="PF01255">
    <property type="entry name" value="Prenyltransf"/>
    <property type="match status" value="1"/>
</dbReference>
<evidence type="ECO:0000256" key="1">
    <source>
        <dbReference type="ARBA" id="ARBA00005432"/>
    </source>
</evidence>
<organism evidence="5">
    <name type="scientific">Cryptosporidium canis</name>
    <dbReference type="NCBI Taxonomy" id="195482"/>
    <lineage>
        <taxon>Eukaryota</taxon>
        <taxon>Sar</taxon>
        <taxon>Alveolata</taxon>
        <taxon>Apicomplexa</taxon>
        <taxon>Conoidasida</taxon>
        <taxon>Coccidia</taxon>
        <taxon>Eucoccidiorida</taxon>
        <taxon>Eimeriorina</taxon>
        <taxon>Cryptosporidiidae</taxon>
        <taxon>Cryptosporidium</taxon>
    </lineage>
</organism>